<protein>
    <submittedName>
        <fullName evidence="2">Uncharacterized protein</fullName>
    </submittedName>
</protein>
<sequence length="68" mass="7332">MAYRDQEDRVKMFMNDVGLALDKLRAAVTRIGRPEAETLAAQLPSPKARSQDSLDAEPAKGGVPGSPH</sequence>
<dbReference type="EMBL" id="UINC01201744">
    <property type="protein sequence ID" value="SVE21219.1"/>
    <property type="molecule type" value="Genomic_DNA"/>
</dbReference>
<gene>
    <name evidence="2" type="ORF">METZ01_LOCUS474073</name>
</gene>
<evidence type="ECO:0000256" key="1">
    <source>
        <dbReference type="SAM" id="MobiDB-lite"/>
    </source>
</evidence>
<organism evidence="2">
    <name type="scientific">marine metagenome</name>
    <dbReference type="NCBI Taxonomy" id="408172"/>
    <lineage>
        <taxon>unclassified sequences</taxon>
        <taxon>metagenomes</taxon>
        <taxon>ecological metagenomes</taxon>
    </lineage>
</organism>
<accession>A0A383BMX5</accession>
<feature type="region of interest" description="Disordered" evidence="1">
    <location>
        <begin position="37"/>
        <end position="68"/>
    </location>
</feature>
<name>A0A383BMX5_9ZZZZ</name>
<feature type="non-terminal residue" evidence="2">
    <location>
        <position position="68"/>
    </location>
</feature>
<reference evidence="2" key="1">
    <citation type="submission" date="2018-05" db="EMBL/GenBank/DDBJ databases">
        <authorList>
            <person name="Lanie J.A."/>
            <person name="Ng W.-L."/>
            <person name="Kazmierczak K.M."/>
            <person name="Andrzejewski T.M."/>
            <person name="Davidsen T.M."/>
            <person name="Wayne K.J."/>
            <person name="Tettelin H."/>
            <person name="Glass J.I."/>
            <person name="Rusch D."/>
            <person name="Podicherti R."/>
            <person name="Tsui H.-C.T."/>
            <person name="Winkler M.E."/>
        </authorList>
    </citation>
    <scope>NUCLEOTIDE SEQUENCE</scope>
</reference>
<proteinExistence type="predicted"/>
<evidence type="ECO:0000313" key="2">
    <source>
        <dbReference type="EMBL" id="SVE21219.1"/>
    </source>
</evidence>
<dbReference type="AlphaFoldDB" id="A0A383BMX5"/>